<protein>
    <submittedName>
        <fullName evidence="1">Uncharacterized protein</fullName>
    </submittedName>
</protein>
<feature type="non-terminal residue" evidence="1">
    <location>
        <position position="1"/>
    </location>
</feature>
<accession>A0A812MRM3</accession>
<dbReference type="OrthoDB" id="445679at2759"/>
<reference evidence="1" key="1">
    <citation type="submission" date="2021-02" db="EMBL/GenBank/DDBJ databases">
        <authorList>
            <person name="Dougan E. K."/>
            <person name="Rhodes N."/>
            <person name="Thang M."/>
            <person name="Chan C."/>
        </authorList>
    </citation>
    <scope>NUCLEOTIDE SEQUENCE</scope>
</reference>
<dbReference type="Proteomes" id="UP000649617">
    <property type="component" value="Unassembled WGS sequence"/>
</dbReference>
<keyword evidence="2" id="KW-1185">Reference proteome</keyword>
<evidence type="ECO:0000313" key="1">
    <source>
        <dbReference type="EMBL" id="CAE7264578.1"/>
    </source>
</evidence>
<evidence type="ECO:0000313" key="2">
    <source>
        <dbReference type="Proteomes" id="UP000649617"/>
    </source>
</evidence>
<sequence>LGNVRRRCIQLKPQGNHDLVQALHSSGMSRSIFMFVALAAATVAAASDLATGAEGAEDYWAGAVWQDLQLLFSFALGILFVRLPKPSWTSPGPVEEIKDSRIAVYTLGWRTSGNESSNSRFGCSKGVRGHDVHKLGFVTTLWSTLNNMLPLGSLVAWCGAAAPKQEFLRSALVAGACGDDLSSTTVLAAKLDVVKRRQINQKESIEQVLFAEIVKRFSPQVHWVLRFADHQEISRFCVERAMDRSSTKLRSSVSQRIDIKTGAVQIEIAEVTRQVCHSSAHKIVSVVLAAVADAPPKHNEPHHERRGLINRLSKPDSDVKVCYLRVRVRMTPRLLTVAVCGKRCHQPFKKDLQISNPLWPGVRECMIKIRVCIGCCGRCGQLKPSGDHDLFQALPSFGMSRSIFMFVALAATVAAASDVATGAEGAEDYWAGAVWQDLQLIFSFVLGILFVRSAETILDESGASGRNQGLTKLELYPLLS</sequence>
<proteinExistence type="predicted"/>
<dbReference type="AlphaFoldDB" id="A0A812MRM3"/>
<organism evidence="1 2">
    <name type="scientific">Symbiodinium pilosum</name>
    <name type="common">Dinoflagellate</name>
    <dbReference type="NCBI Taxonomy" id="2952"/>
    <lineage>
        <taxon>Eukaryota</taxon>
        <taxon>Sar</taxon>
        <taxon>Alveolata</taxon>
        <taxon>Dinophyceae</taxon>
        <taxon>Suessiales</taxon>
        <taxon>Symbiodiniaceae</taxon>
        <taxon>Symbiodinium</taxon>
    </lineage>
</organism>
<name>A0A812MRM3_SYMPI</name>
<comment type="caution">
    <text evidence="1">The sequence shown here is derived from an EMBL/GenBank/DDBJ whole genome shotgun (WGS) entry which is preliminary data.</text>
</comment>
<gene>
    <name evidence="1" type="ORF">SPIL2461_LOCUS5664</name>
</gene>
<dbReference type="EMBL" id="CAJNIZ010008134">
    <property type="protein sequence ID" value="CAE7264578.1"/>
    <property type="molecule type" value="Genomic_DNA"/>
</dbReference>